<sequence length="74" mass="8261">MIAIILFCLNVILYYVSTLFQFEPTYTIGLWTFLSIVGVLFAFKAAKPSVKIIGLVLNGAFLLFSLLLIIALFL</sequence>
<evidence type="ECO:0000313" key="2">
    <source>
        <dbReference type="Proteomes" id="UP000216207"/>
    </source>
</evidence>
<dbReference type="AlphaFoldDB" id="A0A268P1C5"/>
<comment type="caution">
    <text evidence="1">The sequence shown here is derived from an EMBL/GenBank/DDBJ whole genome shotgun (WGS) entry which is preliminary data.</text>
</comment>
<accession>A0A268P1C5</accession>
<name>A0A268P1C5_SHOCL</name>
<proteinExistence type="predicted"/>
<protein>
    <submittedName>
        <fullName evidence="1">Uncharacterized protein</fullName>
    </submittedName>
</protein>
<reference evidence="1 2" key="1">
    <citation type="submission" date="2017-07" db="EMBL/GenBank/DDBJ databases">
        <title>Isolation and whole genome analysis of endospore-forming bacteria from heroin.</title>
        <authorList>
            <person name="Kalinowski J."/>
            <person name="Ahrens B."/>
            <person name="Al-Dilaimi A."/>
            <person name="Winkler A."/>
            <person name="Wibberg D."/>
            <person name="Schleenbecker U."/>
            <person name="Ruckert C."/>
            <person name="Wolfel R."/>
            <person name="Grass G."/>
        </authorList>
    </citation>
    <scope>NUCLEOTIDE SEQUENCE [LARGE SCALE GENOMIC DNA]</scope>
    <source>
        <strain evidence="1 2">7539</strain>
    </source>
</reference>
<dbReference type="RefSeq" id="WP_035203448.1">
    <property type="nucleotide sequence ID" value="NZ_CP012475.1"/>
</dbReference>
<dbReference type="Proteomes" id="UP000216207">
    <property type="component" value="Unassembled WGS sequence"/>
</dbReference>
<gene>
    <name evidence="1" type="ORF">CHH72_09660</name>
</gene>
<dbReference type="EMBL" id="NPCC01000011">
    <property type="protein sequence ID" value="PAE89100.1"/>
    <property type="molecule type" value="Genomic_DNA"/>
</dbReference>
<organism evidence="1 2">
    <name type="scientific">Shouchella clausii</name>
    <name type="common">Alkalihalobacillus clausii</name>
    <dbReference type="NCBI Taxonomy" id="79880"/>
    <lineage>
        <taxon>Bacteria</taxon>
        <taxon>Bacillati</taxon>
        <taxon>Bacillota</taxon>
        <taxon>Bacilli</taxon>
        <taxon>Bacillales</taxon>
        <taxon>Bacillaceae</taxon>
        <taxon>Shouchella</taxon>
    </lineage>
</organism>
<evidence type="ECO:0000313" key="1">
    <source>
        <dbReference type="EMBL" id="PAE89100.1"/>
    </source>
</evidence>